<feature type="active site" evidence="9">
    <location>
        <position position="22"/>
    </location>
</feature>
<dbReference type="SUPFAM" id="SSF55821">
    <property type="entry name" value="YrdC/RibB"/>
    <property type="match status" value="1"/>
</dbReference>
<evidence type="ECO:0000313" key="12">
    <source>
        <dbReference type="EMBL" id="MBC8198978.1"/>
    </source>
</evidence>
<dbReference type="Pfam" id="PF01300">
    <property type="entry name" value="Sua5_yciO_yrdC"/>
    <property type="match status" value="1"/>
</dbReference>
<dbReference type="InterPro" id="IPR041440">
    <property type="entry name" value="HypF_C"/>
</dbReference>
<sequence>MTYDYVARRLNINGIVQGVGFRPFVYQLASKYEIKGEVANTSSGVVIHIEGIRDNIESFCSDLAEKSPPLAHITETSIHPEIVKGFKDFSIAQSIGQAACSTLISPDVSICDDCLSELFDSNDRRFQYPFINCTNCGPRYTIISDIPYDRPKTSMKHFKMCKMCQDEYDDPGNRRFHAQPNACEECGPHVTLYDNSGKKLDARNPVEKTAELLKEGCIIAIKGLGGFHLAVDAENDDAVGMLRKRKHREEKPLAIMSCDIEHIRKYAYVQPEEEALLKSLHRPIVILKKKKPNSLSKDVSPRNRYFGSMLPYTPLHYMLLQYGFTALIMTSGNMSEEPICIDSEDAFKRLSEVADYFLVHNRDIYLRSDDSILKYTAGHTRFIRRSRGYIPVPVFLKKKVGQILACGGGLKSTVCLTKGNNAFISQHIGDLENQATYEFFQLTIKHMKRILDINPGIVAYDLHPDYLSTIYALEQQDVEKVPVQHHHAHIASCMAENRLDGPVIGLSFDGTGYGTDGSIWGGEILIVEDSEFKRAAHLSYVPMPGGEAAIKEPWRMAVSYLYDAFGKDFAGHNLPLFGQLDDSKVKFVVEMISKRVNSPFTSSLGRFFDGIAAIIGIRNTVFFEGQAAMELEMLADEKAKGIYNFEWSSGETHRIFLQPIISGVVNDMERGVHPSTISGKFHNTIIALFSELCEVIRKENGVSRVALSGGVFQNSIILSGLIKGLKQRGFQVITHTLVPANDGGISLGQAMIAAAVANK</sequence>
<evidence type="ECO:0000256" key="6">
    <source>
        <dbReference type="ARBA" id="ARBA00022833"/>
    </source>
</evidence>
<proteinExistence type="inferred from homology"/>
<keyword evidence="6" id="KW-0862">Zinc</keyword>
<dbReference type="InterPro" id="IPR051060">
    <property type="entry name" value="Carbamoyltrans_HypF-like"/>
</dbReference>
<organism evidence="12 13">
    <name type="scientific">Candidatus Desulfaltia bathyphila</name>
    <dbReference type="NCBI Taxonomy" id="2841697"/>
    <lineage>
        <taxon>Bacteria</taxon>
        <taxon>Pseudomonadati</taxon>
        <taxon>Thermodesulfobacteriota</taxon>
        <taxon>Desulfobacteria</taxon>
        <taxon>Desulfobacterales</taxon>
        <taxon>Desulfobacterales incertae sedis</taxon>
        <taxon>Candidatus Desulfaltia</taxon>
    </lineage>
</organism>
<keyword evidence="3" id="KW-0436">Ligase</keyword>
<dbReference type="PROSITE" id="PS51160">
    <property type="entry name" value="ACYLPHOSPHATASE_3"/>
    <property type="match status" value="1"/>
</dbReference>
<evidence type="ECO:0000256" key="9">
    <source>
        <dbReference type="PROSITE-ProRule" id="PRU00520"/>
    </source>
</evidence>
<dbReference type="EMBL" id="JACNLL010000029">
    <property type="protein sequence ID" value="MBC8198978.1"/>
    <property type="molecule type" value="Genomic_DNA"/>
</dbReference>
<evidence type="ECO:0000256" key="2">
    <source>
        <dbReference type="ARBA" id="ARBA00008097"/>
    </source>
</evidence>
<dbReference type="Gene3D" id="3.30.420.360">
    <property type="match status" value="1"/>
</dbReference>
<dbReference type="Pfam" id="PF17788">
    <property type="entry name" value="HypF_C"/>
    <property type="match status" value="1"/>
</dbReference>
<evidence type="ECO:0000256" key="1">
    <source>
        <dbReference type="ARBA" id="ARBA00004711"/>
    </source>
</evidence>
<name>A0A8J6N5F4_9BACT</name>
<dbReference type="Gene3D" id="3.90.870.50">
    <property type="match status" value="1"/>
</dbReference>
<dbReference type="Gene3D" id="3.30.110.120">
    <property type="match status" value="1"/>
</dbReference>
<reference evidence="12 13" key="1">
    <citation type="submission" date="2020-08" db="EMBL/GenBank/DDBJ databases">
        <title>Bridging the membrane lipid divide: bacteria of the FCB group superphylum have the potential to synthesize archaeal ether lipids.</title>
        <authorList>
            <person name="Villanueva L."/>
            <person name="Von Meijenfeldt F.A.B."/>
            <person name="Westbye A.B."/>
            <person name="Yadav S."/>
            <person name="Hopmans E.C."/>
            <person name="Dutilh B.E."/>
            <person name="Sinninghe Damste J.S."/>
        </authorList>
    </citation>
    <scope>NUCLEOTIDE SEQUENCE [LARGE SCALE GENOMIC DNA]</scope>
    <source>
        <strain evidence="12">NIOZ-UU82</strain>
    </source>
</reference>
<dbReference type="NCBIfam" id="TIGR00143">
    <property type="entry name" value="hypF"/>
    <property type="match status" value="1"/>
</dbReference>
<dbReference type="AlphaFoldDB" id="A0A8J6N5F4"/>
<dbReference type="PANTHER" id="PTHR42959:SF1">
    <property type="entry name" value="CARBAMOYLTRANSFERASE HYPF"/>
    <property type="match status" value="1"/>
</dbReference>
<dbReference type="InterPro" id="IPR017945">
    <property type="entry name" value="DHBP_synth_RibB-like_a/b_dom"/>
</dbReference>
<comment type="catalytic activity">
    <reaction evidence="9">
        <text>an acyl phosphate + H2O = a carboxylate + phosphate + H(+)</text>
        <dbReference type="Rhea" id="RHEA:14965"/>
        <dbReference type="ChEBI" id="CHEBI:15377"/>
        <dbReference type="ChEBI" id="CHEBI:15378"/>
        <dbReference type="ChEBI" id="CHEBI:29067"/>
        <dbReference type="ChEBI" id="CHEBI:43474"/>
        <dbReference type="ChEBI" id="CHEBI:59918"/>
        <dbReference type="EC" id="3.6.1.7"/>
    </reaction>
</comment>
<dbReference type="PROSITE" id="PS51163">
    <property type="entry name" value="YRDC"/>
    <property type="match status" value="1"/>
</dbReference>
<accession>A0A8J6N5F4</accession>
<dbReference type="GO" id="GO:0051604">
    <property type="term" value="P:protein maturation"/>
    <property type="evidence" value="ECO:0007669"/>
    <property type="project" value="TreeGrafter"/>
</dbReference>
<dbReference type="UniPathway" id="UPA00335"/>
<evidence type="ECO:0000256" key="3">
    <source>
        <dbReference type="ARBA" id="ARBA00022598"/>
    </source>
</evidence>
<dbReference type="Gene3D" id="3.30.420.40">
    <property type="match status" value="1"/>
</dbReference>
<dbReference type="InterPro" id="IPR006070">
    <property type="entry name" value="Sua5-like_dom"/>
</dbReference>
<keyword evidence="5" id="KW-0863">Zinc-finger</keyword>
<dbReference type="InterPro" id="IPR036046">
    <property type="entry name" value="Acylphosphatase-like_dom_sf"/>
</dbReference>
<comment type="catalytic activity">
    <reaction evidence="7">
        <text>C-terminal L-cysteinyl-[HypE protein] + carbamoyl phosphate + ATP + H2O = C-terminal S-carboxamide-L-cysteinyl-[HypE protein] + AMP + phosphate + diphosphate + H(+)</text>
        <dbReference type="Rhea" id="RHEA:55636"/>
        <dbReference type="Rhea" id="RHEA-COMP:14247"/>
        <dbReference type="Rhea" id="RHEA-COMP:14392"/>
        <dbReference type="ChEBI" id="CHEBI:15377"/>
        <dbReference type="ChEBI" id="CHEBI:15378"/>
        <dbReference type="ChEBI" id="CHEBI:30616"/>
        <dbReference type="ChEBI" id="CHEBI:33019"/>
        <dbReference type="ChEBI" id="CHEBI:43474"/>
        <dbReference type="ChEBI" id="CHEBI:58228"/>
        <dbReference type="ChEBI" id="CHEBI:76913"/>
        <dbReference type="ChEBI" id="CHEBI:139126"/>
        <dbReference type="ChEBI" id="CHEBI:456215"/>
    </reaction>
</comment>
<dbReference type="Pfam" id="PF22521">
    <property type="entry name" value="HypF_C_2"/>
    <property type="match status" value="1"/>
</dbReference>
<evidence type="ECO:0000313" key="13">
    <source>
        <dbReference type="Proteomes" id="UP000603545"/>
    </source>
</evidence>
<evidence type="ECO:0000256" key="7">
    <source>
        <dbReference type="ARBA" id="ARBA00048220"/>
    </source>
</evidence>
<dbReference type="InterPro" id="IPR001792">
    <property type="entry name" value="Acylphosphatase-like_dom"/>
</dbReference>
<dbReference type="SUPFAM" id="SSF54975">
    <property type="entry name" value="Acylphosphatase/BLUF domain-like"/>
    <property type="match status" value="1"/>
</dbReference>
<dbReference type="GO" id="GO:0016743">
    <property type="term" value="F:carboxyl- or carbamoyltransferase activity"/>
    <property type="evidence" value="ECO:0007669"/>
    <property type="project" value="UniProtKB-UniRule"/>
</dbReference>
<dbReference type="InterPro" id="IPR055128">
    <property type="entry name" value="HypF_C_2"/>
</dbReference>
<protein>
    <recommendedName>
        <fullName evidence="8">Carbamoyltransferase</fullName>
        <ecNumber evidence="8">6.2.-.-</ecNumber>
    </recommendedName>
</protein>
<feature type="active site" evidence="9">
    <location>
        <position position="40"/>
    </location>
</feature>
<dbReference type="GO" id="GO:0003725">
    <property type="term" value="F:double-stranded RNA binding"/>
    <property type="evidence" value="ECO:0007669"/>
    <property type="project" value="InterPro"/>
</dbReference>
<dbReference type="Pfam" id="PF07503">
    <property type="entry name" value="zf-HYPF"/>
    <property type="match status" value="2"/>
</dbReference>
<dbReference type="PIRSF" id="PIRSF006256">
    <property type="entry name" value="CMPcnvr_hdrg_mat"/>
    <property type="match status" value="1"/>
</dbReference>
<dbReference type="InterPro" id="IPR011125">
    <property type="entry name" value="Znf_HypF"/>
</dbReference>
<feature type="domain" description="Acylphosphatase-like" evidence="10">
    <location>
        <begin position="7"/>
        <end position="93"/>
    </location>
</feature>
<keyword evidence="9" id="KW-0378">Hydrolase</keyword>
<dbReference type="GO" id="GO:0008270">
    <property type="term" value="F:zinc ion binding"/>
    <property type="evidence" value="ECO:0007669"/>
    <property type="project" value="UniProtKB-KW"/>
</dbReference>
<dbReference type="PANTHER" id="PTHR42959">
    <property type="entry name" value="CARBAMOYLTRANSFERASE"/>
    <property type="match status" value="1"/>
</dbReference>
<dbReference type="InterPro" id="IPR017968">
    <property type="entry name" value="Acylphosphatase_CS"/>
</dbReference>
<comment type="caution">
    <text evidence="12">The sequence shown here is derived from an EMBL/GenBank/DDBJ whole genome shotgun (WGS) entry which is preliminary data.</text>
</comment>
<dbReference type="GO" id="GO:0003998">
    <property type="term" value="F:acylphosphatase activity"/>
    <property type="evidence" value="ECO:0007669"/>
    <property type="project" value="UniProtKB-EC"/>
</dbReference>
<dbReference type="Pfam" id="PF00708">
    <property type="entry name" value="Acylphosphatase"/>
    <property type="match status" value="1"/>
</dbReference>
<dbReference type="Proteomes" id="UP000603545">
    <property type="component" value="Unassembled WGS sequence"/>
</dbReference>
<dbReference type="GO" id="GO:0016874">
    <property type="term" value="F:ligase activity"/>
    <property type="evidence" value="ECO:0007669"/>
    <property type="project" value="UniProtKB-UniRule"/>
</dbReference>
<evidence type="ECO:0000259" key="11">
    <source>
        <dbReference type="PROSITE" id="PS51163"/>
    </source>
</evidence>
<evidence type="ECO:0000259" key="10">
    <source>
        <dbReference type="PROSITE" id="PS51160"/>
    </source>
</evidence>
<comment type="similarity">
    <text evidence="2 8">Belongs to the carbamoyltransferase HypF family.</text>
</comment>
<dbReference type="FunFam" id="3.30.420.40:FF:000124">
    <property type="entry name" value="Carbamoyltransferase HypF"/>
    <property type="match status" value="1"/>
</dbReference>
<comment type="pathway">
    <text evidence="1">Protein modification; [NiFe] hydrogenase maturation.</text>
</comment>
<dbReference type="PROSITE" id="PS00150">
    <property type="entry name" value="ACYLPHOSPHATASE_1"/>
    <property type="match status" value="1"/>
</dbReference>
<evidence type="ECO:0000256" key="8">
    <source>
        <dbReference type="PIRNR" id="PIRNR006256"/>
    </source>
</evidence>
<keyword evidence="4" id="KW-0479">Metal-binding</keyword>
<feature type="domain" description="YrdC-like" evidence="11">
    <location>
        <begin position="203"/>
        <end position="388"/>
    </location>
</feature>
<dbReference type="InterPro" id="IPR004421">
    <property type="entry name" value="Carbamoyltransferase_HypF"/>
</dbReference>
<evidence type="ECO:0000256" key="4">
    <source>
        <dbReference type="ARBA" id="ARBA00022723"/>
    </source>
</evidence>
<gene>
    <name evidence="12" type="primary">hypF</name>
    <name evidence="12" type="ORF">H8E80_02870</name>
</gene>
<dbReference type="EC" id="6.2.-.-" evidence="8"/>
<evidence type="ECO:0000256" key="5">
    <source>
        <dbReference type="ARBA" id="ARBA00022771"/>
    </source>
</evidence>